<dbReference type="Proteomes" id="UP000215884">
    <property type="component" value="Chromosome"/>
</dbReference>
<accession>A0A2U8Q0C8</accession>
<dbReference type="KEGG" id="brq:CIT40_24610"/>
<protein>
    <submittedName>
        <fullName evidence="1">Uncharacterized protein</fullName>
    </submittedName>
</protein>
<dbReference type="EMBL" id="CP029426">
    <property type="protein sequence ID" value="AWM02898.1"/>
    <property type="molecule type" value="Genomic_DNA"/>
</dbReference>
<name>A0A2U8Q0C8_9BRAD</name>
<evidence type="ECO:0000313" key="1">
    <source>
        <dbReference type="EMBL" id="AWM02898.1"/>
    </source>
</evidence>
<proteinExistence type="predicted"/>
<organism evidence="1 2">
    <name type="scientific">Bradyrhizobium amphicarpaeae</name>
    <dbReference type="NCBI Taxonomy" id="1404768"/>
    <lineage>
        <taxon>Bacteria</taxon>
        <taxon>Pseudomonadati</taxon>
        <taxon>Pseudomonadota</taxon>
        <taxon>Alphaproteobacteria</taxon>
        <taxon>Hyphomicrobiales</taxon>
        <taxon>Nitrobacteraceae</taxon>
        <taxon>Bradyrhizobium</taxon>
    </lineage>
</organism>
<reference evidence="1 2" key="1">
    <citation type="journal article" date="2017" name="Syst. Appl. Microbiol.">
        <title>Soybeans inoculated with root zone soils of Canadian native legumes harbour diverse and novel Bradyrhizobium spp. that possess agricultural potential.</title>
        <authorList>
            <person name="Bromfield E.S.P."/>
            <person name="Cloutier S."/>
            <person name="Tambong J.T."/>
            <person name="Tran Thi T.V."/>
        </authorList>
    </citation>
    <scope>NUCLEOTIDE SEQUENCE [LARGE SCALE GENOMIC DNA]</scope>
    <source>
        <strain evidence="1 2">39S1MB</strain>
    </source>
</reference>
<dbReference type="AlphaFoldDB" id="A0A2U8Q0C8"/>
<dbReference type="OrthoDB" id="8230562at2"/>
<sequence>MLAPSATERAMRWFARKTRRDIWDEAIEAPLGDIEAAARIRAICDAAAPSATYAAQGDKREGERYERAAKVAMEIAMNISDGLMRDDAVRRIVDLCMTANDLKTAQILFRAIHAGWIRETLQRDHPTLMS</sequence>
<gene>
    <name evidence="1" type="ORF">CIT40_24610</name>
</gene>
<reference evidence="1 2" key="2">
    <citation type="journal article" date="2019" name="Int. J. Syst. Evol. Microbiol.">
        <title>Description and complete genome sequence of Bradyrhizobium amphicarpaeae sp. nov., harbouring photosystem and nitrogen-fixation genes.</title>
        <authorList>
            <person name="Bromfield E.S.P."/>
            <person name="Cloutier S."/>
            <person name="Nguyen H.D.T."/>
        </authorList>
    </citation>
    <scope>NUCLEOTIDE SEQUENCE [LARGE SCALE GENOMIC DNA]</scope>
    <source>
        <strain evidence="1 2">39S1MB</strain>
    </source>
</reference>
<keyword evidence="2" id="KW-1185">Reference proteome</keyword>
<evidence type="ECO:0000313" key="2">
    <source>
        <dbReference type="Proteomes" id="UP000215884"/>
    </source>
</evidence>